<reference evidence="1" key="1">
    <citation type="submission" date="2023-04" db="EMBL/GenBank/DDBJ databases">
        <title>Draft Genome sequencing of Naganishia species isolated from polar environments using Oxford Nanopore Technology.</title>
        <authorList>
            <person name="Leo P."/>
            <person name="Venkateswaran K."/>
        </authorList>
    </citation>
    <scope>NUCLEOTIDE SEQUENCE</scope>
    <source>
        <strain evidence="1">MNA-CCFEE 5262</strain>
    </source>
</reference>
<dbReference type="Proteomes" id="UP001230649">
    <property type="component" value="Unassembled WGS sequence"/>
</dbReference>
<evidence type="ECO:0000313" key="1">
    <source>
        <dbReference type="EMBL" id="KAJ9107790.1"/>
    </source>
</evidence>
<organism evidence="1 2">
    <name type="scientific">Naganishia adeliensis</name>
    <dbReference type="NCBI Taxonomy" id="92952"/>
    <lineage>
        <taxon>Eukaryota</taxon>
        <taxon>Fungi</taxon>
        <taxon>Dikarya</taxon>
        <taxon>Basidiomycota</taxon>
        <taxon>Agaricomycotina</taxon>
        <taxon>Tremellomycetes</taxon>
        <taxon>Filobasidiales</taxon>
        <taxon>Filobasidiaceae</taxon>
        <taxon>Naganishia</taxon>
    </lineage>
</organism>
<evidence type="ECO:0000313" key="2">
    <source>
        <dbReference type="Proteomes" id="UP001230649"/>
    </source>
</evidence>
<gene>
    <name evidence="1" type="ORF">QFC20_003735</name>
</gene>
<keyword evidence="2" id="KW-1185">Reference proteome</keyword>
<dbReference type="EMBL" id="JASBWS010000036">
    <property type="protein sequence ID" value="KAJ9107790.1"/>
    <property type="molecule type" value="Genomic_DNA"/>
</dbReference>
<name>A0ACC2W9M7_9TREE</name>
<proteinExistence type="predicted"/>
<protein>
    <submittedName>
        <fullName evidence="1">Uncharacterized protein</fullName>
    </submittedName>
</protein>
<sequence length="223" mass="24416">MSKGNDSSASVQGTASEFDGGDERGGQRESVGPTKPTKTHATRAKSIKDAEQEGGEEVEGGEDTSAAKKRFDFIGIPPEPIIGIPVQDLWITRTIRQTLAPNSFTDRFVWTRRHSADQYLATCPWIPTDKREVALFRDLGCIRCRGKWPCGEEGPPCPRCIADRVPPSLCVGFLPAELEHADDISEADEGDDLEDLISDEEDDYLGEEVGEGMGEETGEEDED</sequence>
<accession>A0ACC2W9M7</accession>
<comment type="caution">
    <text evidence="1">The sequence shown here is derived from an EMBL/GenBank/DDBJ whole genome shotgun (WGS) entry which is preliminary data.</text>
</comment>